<evidence type="ECO:0000256" key="4">
    <source>
        <dbReference type="ARBA" id="ARBA00022452"/>
    </source>
</evidence>
<keyword evidence="5" id="KW-0762">Sugar transport</keyword>
<reference evidence="17 18" key="1">
    <citation type="submission" date="2022-01" db="EMBL/GenBank/DDBJ databases">
        <title>Octadecabacter sp. nov., isolated from a marine alga.</title>
        <authorList>
            <person name="Jin M.S."/>
            <person name="Kim H.M."/>
            <person name="Han D.M."/>
            <person name="Jung J.J."/>
            <person name="Jeon C.O."/>
        </authorList>
    </citation>
    <scope>NUCLEOTIDE SEQUENCE [LARGE SCALE GENOMIC DNA]</scope>
    <source>
        <strain evidence="17 18">G9-8</strain>
    </source>
</reference>
<keyword evidence="11" id="KW-0472">Membrane</keyword>
<proteinExistence type="inferred from homology"/>
<dbReference type="Pfam" id="PF02563">
    <property type="entry name" value="Poly_export"/>
    <property type="match status" value="1"/>
</dbReference>
<keyword evidence="18" id="KW-1185">Reference proteome</keyword>
<evidence type="ECO:0000259" key="16">
    <source>
        <dbReference type="Pfam" id="PF22461"/>
    </source>
</evidence>
<dbReference type="EMBL" id="JAKGAQ010000001">
    <property type="protein sequence ID" value="MCF2869454.1"/>
    <property type="molecule type" value="Genomic_DNA"/>
</dbReference>
<keyword evidence="12" id="KW-0564">Palmitate</keyword>
<organism evidence="17 18">
    <name type="scientific">Octadecabacter dasysiphoniae</name>
    <dbReference type="NCBI Taxonomy" id="2909341"/>
    <lineage>
        <taxon>Bacteria</taxon>
        <taxon>Pseudomonadati</taxon>
        <taxon>Pseudomonadota</taxon>
        <taxon>Alphaproteobacteria</taxon>
        <taxon>Rhodobacterales</taxon>
        <taxon>Roseobacteraceae</taxon>
        <taxon>Octadecabacter</taxon>
    </lineage>
</organism>
<evidence type="ECO:0000256" key="3">
    <source>
        <dbReference type="ARBA" id="ARBA00022448"/>
    </source>
</evidence>
<sequence>MLDANRWSSYVPRQLPAAFDATAGLGLRGLGALPEAPVQAELRPSPLQLRVPPSMVRGPYEIGIGDVLVLATPAGRSSVEELIGLLASQNRRQGYTEQEDGSITLPDVGRVQVGGSTFSAAEDAIFSKLIESQIAPTFSVEISEFNSQRVLIGGAVRNPTVIPISLRSVYLNEALAAVSGVETTDTEFASVRIYRDGELYQIPLNEFNNSSQLQRLELLNGDSVYVDTEFRLDRAEAYFEQQIRVAELRRSARTDVLAELSAEIAIRRNELAEERRNFRVRLEIEAVERDYVYITGEVGEQIRFGMPFERQSTLADALYVAVSTGDPSQIYVLRDTSNTGQMTAWYLDGSNMVNVVLATRIELRPNDIVFVAEQPVTRWNCVVQQMVPSLIISGVNAATN</sequence>
<keyword evidence="7" id="KW-0732">Signal</keyword>
<dbReference type="Gene3D" id="3.10.560.10">
    <property type="entry name" value="Outer membrane lipoprotein wza domain like"/>
    <property type="match status" value="2"/>
</dbReference>
<evidence type="ECO:0000259" key="15">
    <source>
        <dbReference type="Pfam" id="PF02563"/>
    </source>
</evidence>
<evidence type="ECO:0000256" key="5">
    <source>
        <dbReference type="ARBA" id="ARBA00022597"/>
    </source>
</evidence>
<keyword evidence="4" id="KW-1134">Transmembrane beta strand</keyword>
<gene>
    <name evidence="17" type="ORF">L0664_00105</name>
</gene>
<evidence type="ECO:0000313" key="17">
    <source>
        <dbReference type="EMBL" id="MCF2869454.1"/>
    </source>
</evidence>
<dbReference type="PANTHER" id="PTHR33619:SF3">
    <property type="entry name" value="POLYSACCHARIDE EXPORT PROTEIN GFCE-RELATED"/>
    <property type="match status" value="1"/>
</dbReference>
<name>A0ABS9CRF9_9RHOB</name>
<accession>A0ABS9CRF9</accession>
<comment type="caution">
    <text evidence="17">The sequence shown here is derived from an EMBL/GenBank/DDBJ whole genome shotgun (WGS) entry which is preliminary data.</text>
</comment>
<keyword evidence="14" id="KW-0449">Lipoprotein</keyword>
<evidence type="ECO:0000256" key="6">
    <source>
        <dbReference type="ARBA" id="ARBA00022692"/>
    </source>
</evidence>
<evidence type="ECO:0000256" key="7">
    <source>
        <dbReference type="ARBA" id="ARBA00022729"/>
    </source>
</evidence>
<dbReference type="PANTHER" id="PTHR33619">
    <property type="entry name" value="POLYSACCHARIDE EXPORT PROTEIN GFCE-RELATED"/>
    <property type="match status" value="1"/>
</dbReference>
<dbReference type="Gene3D" id="3.30.1950.10">
    <property type="entry name" value="wza like domain"/>
    <property type="match status" value="1"/>
</dbReference>
<evidence type="ECO:0000256" key="10">
    <source>
        <dbReference type="ARBA" id="ARBA00023114"/>
    </source>
</evidence>
<dbReference type="RefSeq" id="WP_235223587.1">
    <property type="nucleotide sequence ID" value="NZ_JAKGAQ010000001.1"/>
</dbReference>
<keyword evidence="8" id="KW-0625">Polysaccharide transport</keyword>
<dbReference type="Proteomes" id="UP001200557">
    <property type="component" value="Unassembled WGS sequence"/>
</dbReference>
<dbReference type="Pfam" id="PF22461">
    <property type="entry name" value="SLBB_2"/>
    <property type="match status" value="1"/>
</dbReference>
<keyword evidence="6" id="KW-0812">Transmembrane</keyword>
<keyword evidence="9" id="KW-0406">Ion transport</keyword>
<dbReference type="InterPro" id="IPR049712">
    <property type="entry name" value="Poly_export"/>
</dbReference>
<feature type="domain" description="Polysaccharide export protein N-terminal" evidence="15">
    <location>
        <begin position="58"/>
        <end position="142"/>
    </location>
</feature>
<keyword evidence="10" id="KW-0626">Porin</keyword>
<evidence type="ECO:0000256" key="12">
    <source>
        <dbReference type="ARBA" id="ARBA00023139"/>
    </source>
</evidence>
<protein>
    <submittedName>
        <fullName evidence="17">Polysaccharide biosynthesis/export family protein</fullName>
    </submittedName>
</protein>
<feature type="domain" description="SLBB" evidence="16">
    <location>
        <begin position="148"/>
        <end position="226"/>
    </location>
</feature>
<comment type="subcellular location">
    <subcellularLocation>
        <location evidence="1">Cell outer membrane</location>
        <topology evidence="1">Multi-pass membrane protein</topology>
    </subcellularLocation>
</comment>
<evidence type="ECO:0000256" key="1">
    <source>
        <dbReference type="ARBA" id="ARBA00004571"/>
    </source>
</evidence>
<dbReference type="InterPro" id="IPR003715">
    <property type="entry name" value="Poly_export_N"/>
</dbReference>
<evidence type="ECO:0000256" key="9">
    <source>
        <dbReference type="ARBA" id="ARBA00023065"/>
    </source>
</evidence>
<evidence type="ECO:0000256" key="14">
    <source>
        <dbReference type="ARBA" id="ARBA00023288"/>
    </source>
</evidence>
<comment type="similarity">
    <text evidence="2">Belongs to the BexD/CtrA/VexA family.</text>
</comment>
<evidence type="ECO:0000256" key="8">
    <source>
        <dbReference type="ARBA" id="ARBA00023047"/>
    </source>
</evidence>
<keyword evidence="13" id="KW-0998">Cell outer membrane</keyword>
<evidence type="ECO:0000313" key="18">
    <source>
        <dbReference type="Proteomes" id="UP001200557"/>
    </source>
</evidence>
<evidence type="ECO:0000256" key="2">
    <source>
        <dbReference type="ARBA" id="ARBA00009450"/>
    </source>
</evidence>
<evidence type="ECO:0000256" key="13">
    <source>
        <dbReference type="ARBA" id="ARBA00023237"/>
    </source>
</evidence>
<keyword evidence="3" id="KW-0813">Transport</keyword>
<evidence type="ECO:0000256" key="11">
    <source>
        <dbReference type="ARBA" id="ARBA00023136"/>
    </source>
</evidence>
<dbReference type="InterPro" id="IPR054765">
    <property type="entry name" value="SLBB_dom"/>
</dbReference>